<dbReference type="Proteomes" id="UP000537188">
    <property type="component" value="Unassembled WGS sequence"/>
</dbReference>
<evidence type="ECO:0000313" key="3">
    <source>
        <dbReference type="EMBL" id="NWE77768.1"/>
    </source>
</evidence>
<accession>A0A7Y8FF56</accession>
<sequence length="125" mass="13733">MPLSDEVLQLLKGMLNLPLYVALRHPADLSKFQDHLDAHLNWAIAYERNGNLFASGPFVKAGSAAGAEGGLSIVRATDIEHAQSILREDPFVSNGVYSVTIQKWNLMEGSVNIQLTLSNQQVIFK</sequence>
<proteinExistence type="inferred from homology"/>
<protein>
    <recommendedName>
        <fullName evidence="2">YCII-related domain-containing protein</fullName>
    </recommendedName>
</protein>
<dbReference type="InterPro" id="IPR005545">
    <property type="entry name" value="YCII"/>
</dbReference>
<dbReference type="InterPro" id="IPR011008">
    <property type="entry name" value="Dimeric_a/b-barrel"/>
</dbReference>
<dbReference type="EMBL" id="JACARF010000023">
    <property type="protein sequence ID" value="NWE77768.1"/>
    <property type="molecule type" value="Genomic_DNA"/>
</dbReference>
<name>A0A7Y8FF56_9PSED</name>
<dbReference type="Gene3D" id="3.30.70.1060">
    <property type="entry name" value="Dimeric alpha+beta barrel"/>
    <property type="match status" value="1"/>
</dbReference>
<dbReference type="PANTHER" id="PTHR37828:SF1">
    <property type="entry name" value="YCII-RELATED DOMAIN-CONTAINING PROTEIN"/>
    <property type="match status" value="1"/>
</dbReference>
<dbReference type="Pfam" id="PF03795">
    <property type="entry name" value="YCII"/>
    <property type="match status" value="1"/>
</dbReference>
<organism evidence="3 4">
    <name type="scientific">Pseudomonas yamanorum</name>
    <dbReference type="NCBI Taxonomy" id="515393"/>
    <lineage>
        <taxon>Bacteria</taxon>
        <taxon>Pseudomonadati</taxon>
        <taxon>Pseudomonadota</taxon>
        <taxon>Gammaproteobacteria</taxon>
        <taxon>Pseudomonadales</taxon>
        <taxon>Pseudomonadaceae</taxon>
        <taxon>Pseudomonas</taxon>
    </lineage>
</organism>
<dbReference type="SUPFAM" id="SSF54909">
    <property type="entry name" value="Dimeric alpha+beta barrel"/>
    <property type="match status" value="1"/>
</dbReference>
<evidence type="ECO:0000259" key="2">
    <source>
        <dbReference type="Pfam" id="PF03795"/>
    </source>
</evidence>
<comment type="caution">
    <text evidence="3">The sequence shown here is derived from an EMBL/GenBank/DDBJ whole genome shotgun (WGS) entry which is preliminary data.</text>
</comment>
<dbReference type="AlphaFoldDB" id="A0A7Y8FF56"/>
<evidence type="ECO:0000256" key="1">
    <source>
        <dbReference type="ARBA" id="ARBA00007689"/>
    </source>
</evidence>
<dbReference type="RefSeq" id="WP_177115118.1">
    <property type="nucleotide sequence ID" value="NZ_JACARF010000023.1"/>
</dbReference>
<dbReference type="PANTHER" id="PTHR37828">
    <property type="entry name" value="GSR2449 PROTEIN"/>
    <property type="match status" value="1"/>
</dbReference>
<comment type="similarity">
    <text evidence="1">Belongs to the YciI family.</text>
</comment>
<evidence type="ECO:0000313" key="4">
    <source>
        <dbReference type="Proteomes" id="UP000537188"/>
    </source>
</evidence>
<reference evidence="3 4" key="1">
    <citation type="submission" date="2020-04" db="EMBL/GenBank/DDBJ databases">
        <title>Molecular characterization of pseudomonads from Agaricus bisporus reveal novel blotch 2 pathogens in Western Europe.</title>
        <authorList>
            <person name="Taparia T."/>
            <person name="Krijger M."/>
            <person name="Haynes E."/>
            <person name="Elpinstone J.G."/>
            <person name="Noble R."/>
            <person name="Van Der Wolf J."/>
        </authorList>
    </citation>
    <scope>NUCLEOTIDE SEQUENCE [LARGE SCALE GENOMIC DNA]</scope>
    <source>
        <strain evidence="3 4">IPO3781</strain>
    </source>
</reference>
<feature type="domain" description="YCII-related" evidence="2">
    <location>
        <begin position="24"/>
        <end position="104"/>
    </location>
</feature>
<gene>
    <name evidence="3" type="ORF">HX828_19550</name>
</gene>